<organism evidence="1">
    <name type="scientific">viral metagenome</name>
    <dbReference type="NCBI Taxonomy" id="1070528"/>
    <lineage>
        <taxon>unclassified sequences</taxon>
        <taxon>metagenomes</taxon>
        <taxon>organismal metagenomes</taxon>
    </lineage>
</organism>
<gene>
    <name evidence="1" type="ORF">MM415A02626_0002</name>
</gene>
<accession>A0A6M3JRK0</accession>
<protein>
    <recommendedName>
        <fullName evidence="2">DUF2513 domain-containing protein</fullName>
    </recommendedName>
</protein>
<evidence type="ECO:0000313" key="1">
    <source>
        <dbReference type="EMBL" id="QJA72729.1"/>
    </source>
</evidence>
<dbReference type="InterPro" id="IPR019650">
    <property type="entry name" value="DUF2513"/>
</dbReference>
<name>A0A6M3JRK0_9ZZZZ</name>
<dbReference type="Pfam" id="PF10711">
    <property type="entry name" value="DUF2513"/>
    <property type="match status" value="1"/>
</dbReference>
<sequence>MISTIMKRDMDLIRAILLKAESDTHGFAPQTQMEIPDYTQEEISYHIFLLGQAGLATIIDTTTFADHNASPSAKIINLTWQGHEFLDLARENHTWNTAKDTINKIGGASLQVLIAVLTGIINKQLGL</sequence>
<proteinExistence type="predicted"/>
<reference evidence="1" key="1">
    <citation type="submission" date="2020-03" db="EMBL/GenBank/DDBJ databases">
        <title>The deep terrestrial virosphere.</title>
        <authorList>
            <person name="Holmfeldt K."/>
            <person name="Nilsson E."/>
            <person name="Simone D."/>
            <person name="Lopez-Fernandez M."/>
            <person name="Wu X."/>
            <person name="de Brujin I."/>
            <person name="Lundin D."/>
            <person name="Andersson A."/>
            <person name="Bertilsson S."/>
            <person name="Dopson M."/>
        </authorList>
    </citation>
    <scope>NUCLEOTIDE SEQUENCE</scope>
    <source>
        <strain evidence="1">MM415A02626</strain>
    </source>
</reference>
<evidence type="ECO:0008006" key="2">
    <source>
        <dbReference type="Google" id="ProtNLM"/>
    </source>
</evidence>
<dbReference type="AlphaFoldDB" id="A0A6M3JRK0"/>
<dbReference type="EMBL" id="MT141974">
    <property type="protein sequence ID" value="QJA72729.1"/>
    <property type="molecule type" value="Genomic_DNA"/>
</dbReference>